<dbReference type="InterPro" id="IPR050492">
    <property type="entry name" value="Bact_metal-bind_prot9"/>
</dbReference>
<protein>
    <submittedName>
        <fullName evidence="4">Zinc ABC transporter substrate-binding protein</fullName>
    </submittedName>
</protein>
<dbReference type="GO" id="GO:0030001">
    <property type="term" value="P:metal ion transport"/>
    <property type="evidence" value="ECO:0007669"/>
    <property type="project" value="InterPro"/>
</dbReference>
<keyword evidence="5" id="KW-1185">Reference proteome</keyword>
<evidence type="ECO:0000313" key="5">
    <source>
        <dbReference type="Proteomes" id="UP000595917"/>
    </source>
</evidence>
<evidence type="ECO:0000313" key="4">
    <source>
        <dbReference type="EMBL" id="QQO09323.1"/>
    </source>
</evidence>
<name>A0A7T7XN35_9SPIR</name>
<evidence type="ECO:0000256" key="3">
    <source>
        <dbReference type="ARBA" id="ARBA00022729"/>
    </source>
</evidence>
<evidence type="ECO:0000256" key="1">
    <source>
        <dbReference type="ARBA" id="ARBA00011028"/>
    </source>
</evidence>
<dbReference type="PANTHER" id="PTHR42953">
    <property type="entry name" value="HIGH-AFFINITY ZINC UPTAKE SYSTEM PROTEIN ZNUA-RELATED"/>
    <property type="match status" value="1"/>
</dbReference>
<keyword evidence="2" id="KW-0813">Transport</keyword>
<dbReference type="SUPFAM" id="SSF53807">
    <property type="entry name" value="Helical backbone' metal receptor"/>
    <property type="match status" value="1"/>
</dbReference>
<evidence type="ECO:0000256" key="2">
    <source>
        <dbReference type="ARBA" id="ARBA00022448"/>
    </source>
</evidence>
<dbReference type="Pfam" id="PF01297">
    <property type="entry name" value="ZnuA"/>
    <property type="match status" value="1"/>
</dbReference>
<dbReference type="EMBL" id="CP067089">
    <property type="protein sequence ID" value="QQO09323.1"/>
    <property type="molecule type" value="Genomic_DNA"/>
</dbReference>
<proteinExistence type="inferred from homology"/>
<dbReference type="Proteomes" id="UP000595917">
    <property type="component" value="Chromosome"/>
</dbReference>
<dbReference type="Gene3D" id="3.40.50.1980">
    <property type="entry name" value="Nitrogenase molybdenum iron protein domain"/>
    <property type="match status" value="2"/>
</dbReference>
<dbReference type="AlphaFoldDB" id="A0A7T7XN35"/>
<dbReference type="PANTHER" id="PTHR42953:SF3">
    <property type="entry name" value="HIGH-AFFINITY ZINC UPTAKE SYSTEM PROTEIN ZNUA"/>
    <property type="match status" value="1"/>
</dbReference>
<keyword evidence="3" id="KW-0732">Signal</keyword>
<organism evidence="4 5">
    <name type="scientific">Breznakiella homolactica</name>
    <dbReference type="NCBI Taxonomy" id="2798577"/>
    <lineage>
        <taxon>Bacteria</taxon>
        <taxon>Pseudomonadati</taxon>
        <taxon>Spirochaetota</taxon>
        <taxon>Spirochaetia</taxon>
        <taxon>Spirochaetales</taxon>
        <taxon>Breznakiellaceae</taxon>
        <taxon>Breznakiella</taxon>
    </lineage>
</organism>
<sequence>MVRSSGLWCIAVFAVIIAGSLYGNGGQEQKSGKPIIAVSILPQSYFIERIAGDLAETVVLVGPGQSPHSYEPTPRQMALLAEARGWVLSNTDFEISLKPKIEELCPDLVIVDGTDGVQFRMLDSHGHSEPSGSGPVHGMELDRHTWLGREPAKIMAAHIRDLFISIDGDHAALYEQNYTILAADIDREFDSLGRELEPLRGRTVFVYHPSFGYFLDEFGIEQEAVETGGKEPTPRVLAELIEKAQAENAAAIFVQAQFPLQSAKTVADSVGARVIPLDPLAPDWLANIRFMGKSLKDALTGEVP</sequence>
<accession>A0A7T7XN35</accession>
<dbReference type="GO" id="GO:0046872">
    <property type="term" value="F:metal ion binding"/>
    <property type="evidence" value="ECO:0007669"/>
    <property type="project" value="InterPro"/>
</dbReference>
<dbReference type="InterPro" id="IPR006127">
    <property type="entry name" value="ZnuA-like"/>
</dbReference>
<comment type="similarity">
    <text evidence="1">Belongs to the bacterial solute-binding protein 9 family.</text>
</comment>
<dbReference type="KEGG" id="bhc:JFL75_20735"/>
<gene>
    <name evidence="4" type="ORF">JFL75_20735</name>
</gene>
<dbReference type="RefSeq" id="WP_215626629.1">
    <property type="nucleotide sequence ID" value="NZ_CP067089.2"/>
</dbReference>
<reference evidence="4" key="1">
    <citation type="submission" date="2021-01" db="EMBL/GenBank/DDBJ databases">
        <title>Description of Breznakiella homolactica.</title>
        <authorList>
            <person name="Song Y."/>
            <person name="Brune A."/>
        </authorList>
    </citation>
    <scope>NUCLEOTIDE SEQUENCE</scope>
    <source>
        <strain evidence="4">RmG30</strain>
    </source>
</reference>